<keyword evidence="10" id="KW-1185">Reference proteome</keyword>
<accession>A0A4V3BM87</accession>
<name>A0A4V3BM87_9RHOO</name>
<keyword evidence="4" id="KW-1003">Cell membrane</keyword>
<dbReference type="PANTHER" id="PTHR30047:SF7">
    <property type="entry name" value="HIGH-AFFINITY CHOLINE TRANSPORT PROTEIN"/>
    <property type="match status" value="1"/>
</dbReference>
<evidence type="ECO:0000313" key="10">
    <source>
        <dbReference type="Proteomes" id="UP000295129"/>
    </source>
</evidence>
<evidence type="ECO:0000256" key="1">
    <source>
        <dbReference type="ARBA" id="ARBA00004651"/>
    </source>
</evidence>
<dbReference type="Pfam" id="PF02028">
    <property type="entry name" value="BCCT"/>
    <property type="match status" value="1"/>
</dbReference>
<evidence type="ECO:0000256" key="7">
    <source>
        <dbReference type="ARBA" id="ARBA00023136"/>
    </source>
</evidence>
<evidence type="ECO:0000256" key="8">
    <source>
        <dbReference type="SAM" id="Phobius"/>
    </source>
</evidence>
<comment type="caution">
    <text evidence="9">The sequence shown here is derived from an EMBL/GenBank/DDBJ whole genome shotgun (WGS) entry which is preliminary data.</text>
</comment>
<organism evidence="9 10">
    <name type="scientific">Azoarcus indigens</name>
    <dbReference type="NCBI Taxonomy" id="29545"/>
    <lineage>
        <taxon>Bacteria</taxon>
        <taxon>Pseudomonadati</taxon>
        <taxon>Pseudomonadota</taxon>
        <taxon>Betaproteobacteria</taxon>
        <taxon>Rhodocyclales</taxon>
        <taxon>Zoogloeaceae</taxon>
        <taxon>Azoarcus</taxon>
    </lineage>
</organism>
<reference evidence="9 10" key="1">
    <citation type="submission" date="2019-03" db="EMBL/GenBank/DDBJ databases">
        <title>Genomic Encyclopedia of Type Strains, Phase IV (KMG-IV): sequencing the most valuable type-strain genomes for metagenomic binning, comparative biology and taxonomic classification.</title>
        <authorList>
            <person name="Goeker M."/>
        </authorList>
    </citation>
    <scope>NUCLEOTIDE SEQUENCE [LARGE SCALE GENOMIC DNA]</scope>
    <source>
        <strain evidence="9 10">DSM 12121</strain>
    </source>
</reference>
<comment type="subcellular location">
    <subcellularLocation>
        <location evidence="1">Cell membrane</location>
        <topology evidence="1">Multi-pass membrane protein</topology>
    </subcellularLocation>
</comment>
<feature type="transmembrane region" description="Helical" evidence="8">
    <location>
        <begin position="113"/>
        <end position="133"/>
    </location>
</feature>
<evidence type="ECO:0000256" key="4">
    <source>
        <dbReference type="ARBA" id="ARBA00022475"/>
    </source>
</evidence>
<proteinExistence type="inferred from homology"/>
<dbReference type="EMBL" id="SNVV01000011">
    <property type="protein sequence ID" value="TDN49582.1"/>
    <property type="molecule type" value="Genomic_DNA"/>
</dbReference>
<feature type="transmembrane region" description="Helical" evidence="8">
    <location>
        <begin position="139"/>
        <end position="159"/>
    </location>
</feature>
<dbReference type="Proteomes" id="UP000295129">
    <property type="component" value="Unassembled WGS sequence"/>
</dbReference>
<keyword evidence="5 8" id="KW-0812">Transmembrane</keyword>
<evidence type="ECO:0000256" key="2">
    <source>
        <dbReference type="ARBA" id="ARBA00005658"/>
    </source>
</evidence>
<evidence type="ECO:0000256" key="5">
    <source>
        <dbReference type="ARBA" id="ARBA00022692"/>
    </source>
</evidence>
<dbReference type="InterPro" id="IPR000060">
    <property type="entry name" value="BCCT_transptr"/>
</dbReference>
<evidence type="ECO:0000256" key="3">
    <source>
        <dbReference type="ARBA" id="ARBA00022448"/>
    </source>
</evidence>
<feature type="transmembrane region" description="Helical" evidence="8">
    <location>
        <begin position="73"/>
        <end position="101"/>
    </location>
</feature>
<dbReference type="OrthoDB" id="9775735at2"/>
<evidence type="ECO:0000256" key="6">
    <source>
        <dbReference type="ARBA" id="ARBA00022989"/>
    </source>
</evidence>
<dbReference type="AlphaFoldDB" id="A0A4V3BM87"/>
<feature type="transmembrane region" description="Helical" evidence="8">
    <location>
        <begin position="12"/>
        <end position="33"/>
    </location>
</feature>
<dbReference type="PANTHER" id="PTHR30047">
    <property type="entry name" value="HIGH-AFFINITY CHOLINE TRANSPORT PROTEIN-RELATED"/>
    <property type="match status" value="1"/>
</dbReference>
<sequence length="334" mass="36151">MFIARISRGRTIREFIAGVMFVPTLFAFFWFAVLGNTAIHLDLFQGGKLAAAVAQDVPTALFKMLESLPLAQITTVLAVALVATFFVTSADSGALVIDTIVNGGRSDGPAWRRAFWAVLTGAIAAVLLVAGGLQGLQSAAIATALPFAVIMLAMCAGLLKALRAERDSPRPATLAEDLAPAGEALNLPPHVEDDWRARLRYVAARGRGEAGRGMRHPARLALAAFIRETVLPALEEVAAEMRRNGREILIDRHPLHAGVTVMRDGREEFFYVVKGRVSQRYAATIADLAPDEAAPAEAEIVVRGGHSRTLPLETLDRSWLLEDFSGQYGRWMGW</sequence>
<protein>
    <submittedName>
        <fullName evidence="9">BCCT, betaine/carnitine/choline family transporter</fullName>
    </submittedName>
</protein>
<keyword evidence="7 8" id="KW-0472">Membrane</keyword>
<dbReference type="GO" id="GO:0005886">
    <property type="term" value="C:plasma membrane"/>
    <property type="evidence" value="ECO:0007669"/>
    <property type="project" value="UniProtKB-SubCell"/>
</dbReference>
<gene>
    <name evidence="9" type="ORF">C7389_11161</name>
</gene>
<dbReference type="GO" id="GO:0022857">
    <property type="term" value="F:transmembrane transporter activity"/>
    <property type="evidence" value="ECO:0007669"/>
    <property type="project" value="InterPro"/>
</dbReference>
<keyword evidence="3" id="KW-0813">Transport</keyword>
<evidence type="ECO:0000313" key="9">
    <source>
        <dbReference type="EMBL" id="TDN49582.1"/>
    </source>
</evidence>
<comment type="similarity">
    <text evidence="2">Belongs to the BCCT transporter (TC 2.A.15) family.</text>
</comment>
<keyword evidence="6 8" id="KW-1133">Transmembrane helix</keyword>